<feature type="region of interest" description="Disordered" evidence="1">
    <location>
        <begin position="527"/>
        <end position="632"/>
    </location>
</feature>
<dbReference type="EMBL" id="JARBJD010000017">
    <property type="protein sequence ID" value="KAK2961364.1"/>
    <property type="molecule type" value="Genomic_DNA"/>
</dbReference>
<sequence length="723" mass="83024">MAFIPPTVLLTSDMNPDSEWTSENDHDDLDRTLKRLSQTSPDLIPSFKIERPSRSRRSRKKHRHHKLSHRQKQPTPPVEPGEERPTPYKKRDIRQEPEIDTILVTDTRPDEIDIAPPRELVGQYIESLLRSTNKNSPKIQTREDPNNAISQWIVPTPTKPPEKITGVVFPQRPLFRQKRTAESPQTPHSPHSIQIQFIPESPTVLTNSFRPFPPHSEWTDPMGTPQPLAKSNTQKSNTTRRTSHPKLSKEEERLRESEMVDRKRNMTRDIVRDRLKTRERITPHLISIAAPPMPIATSSFSPVKRHSHCEVQEVWDHSDEFSRPVSEMADDMDQSTESEDGVRATTPPNIRIGGVPVSSHLSRTINFDTTVGSWQHSPQFTPIVTPRPTSAVFDDRIRFPMKTVPSDNQGFTLPPIDMDTMASFQNDGNTDYSGASSRRMRSRSLQLRESIVSKQLLHDQALKQDLRRLRQSESHERGTSPIVTLKRSEPLRTGKHSQNYEVTRFIRSPNRLIGDVDDSWKIMRRTRRSHPKDTKNQTSRVYRRSRESEELSWNDYDRSREPSSARPRRPDTDTSRSQESDSLAAVFLTQPTLQDTTQRIIRDEGGRNQPIQLHGAETSDRGENSNPDNFEETRKYVPSQSKRRYLRMLSGKPPQIPVESDGEANEAKTPKGSVAYPVAVPPNSLPEDLTGAETLQTLFVTIKEEEELWRVMNGRKEKRKKIT</sequence>
<dbReference type="Proteomes" id="UP001281761">
    <property type="component" value="Unassembled WGS sequence"/>
</dbReference>
<gene>
    <name evidence="2" type="ORF">BLNAU_3810</name>
</gene>
<feature type="region of interest" description="Disordered" evidence="1">
    <location>
        <begin position="1"/>
        <end position="99"/>
    </location>
</feature>
<name>A0ABQ9YCA3_9EUKA</name>
<feature type="compositionally biased region" description="Polar residues" evidence="1">
    <location>
        <begin position="9"/>
        <end position="19"/>
    </location>
</feature>
<feature type="region of interest" description="Disordered" evidence="1">
    <location>
        <begin position="468"/>
        <end position="496"/>
    </location>
</feature>
<organism evidence="2 3">
    <name type="scientific">Blattamonas nauphoetae</name>
    <dbReference type="NCBI Taxonomy" id="2049346"/>
    <lineage>
        <taxon>Eukaryota</taxon>
        <taxon>Metamonada</taxon>
        <taxon>Preaxostyla</taxon>
        <taxon>Oxymonadida</taxon>
        <taxon>Blattamonas</taxon>
    </lineage>
</organism>
<feature type="compositionally biased region" description="Basic and acidic residues" evidence="1">
    <location>
        <begin position="544"/>
        <end position="579"/>
    </location>
</feature>
<evidence type="ECO:0000256" key="1">
    <source>
        <dbReference type="SAM" id="MobiDB-lite"/>
    </source>
</evidence>
<feature type="region of interest" description="Disordered" evidence="1">
    <location>
        <begin position="331"/>
        <end position="356"/>
    </location>
</feature>
<keyword evidence="3" id="KW-1185">Reference proteome</keyword>
<feature type="compositionally biased region" description="Basic residues" evidence="1">
    <location>
        <begin position="54"/>
        <end position="72"/>
    </location>
</feature>
<feature type="compositionally biased region" description="Basic and acidic residues" evidence="1">
    <location>
        <begin position="81"/>
        <end position="97"/>
    </location>
</feature>
<evidence type="ECO:0000313" key="3">
    <source>
        <dbReference type="Proteomes" id="UP001281761"/>
    </source>
</evidence>
<evidence type="ECO:0000313" key="2">
    <source>
        <dbReference type="EMBL" id="KAK2961364.1"/>
    </source>
</evidence>
<proteinExistence type="predicted"/>
<feature type="compositionally biased region" description="Basic and acidic residues" evidence="1">
    <location>
        <begin position="247"/>
        <end position="261"/>
    </location>
</feature>
<feature type="compositionally biased region" description="Polar residues" evidence="1">
    <location>
        <begin position="229"/>
        <end position="240"/>
    </location>
</feature>
<feature type="region of interest" description="Disordered" evidence="1">
    <location>
        <begin position="652"/>
        <end position="689"/>
    </location>
</feature>
<reference evidence="2 3" key="1">
    <citation type="journal article" date="2022" name="bioRxiv">
        <title>Genomics of Preaxostyla Flagellates Illuminates Evolutionary Transitions and the Path Towards Mitochondrial Loss.</title>
        <authorList>
            <person name="Novak L.V.F."/>
            <person name="Treitli S.C."/>
            <person name="Pyrih J."/>
            <person name="Halakuc P."/>
            <person name="Pipaliya S.V."/>
            <person name="Vacek V."/>
            <person name="Brzon O."/>
            <person name="Soukal P."/>
            <person name="Eme L."/>
            <person name="Dacks J.B."/>
            <person name="Karnkowska A."/>
            <person name="Elias M."/>
            <person name="Hampl V."/>
        </authorList>
    </citation>
    <scope>NUCLEOTIDE SEQUENCE [LARGE SCALE GENOMIC DNA]</scope>
    <source>
        <strain evidence="2">NAU3</strain>
        <tissue evidence="2">Gut</tissue>
    </source>
</reference>
<feature type="region of interest" description="Disordered" evidence="1">
    <location>
        <begin position="210"/>
        <end position="261"/>
    </location>
</feature>
<comment type="caution">
    <text evidence="2">The sequence shown here is derived from an EMBL/GenBank/DDBJ whole genome shotgun (WGS) entry which is preliminary data.</text>
</comment>
<feature type="compositionally biased region" description="Polar residues" evidence="1">
    <location>
        <begin position="589"/>
        <end position="599"/>
    </location>
</feature>
<feature type="compositionally biased region" description="Basic and acidic residues" evidence="1">
    <location>
        <begin position="468"/>
        <end position="478"/>
    </location>
</feature>
<protein>
    <submittedName>
        <fullName evidence="2">Uncharacterized protein</fullName>
    </submittedName>
</protein>
<accession>A0ABQ9YCA3</accession>